<dbReference type="RefSeq" id="WP_214173288.1">
    <property type="nucleotide sequence ID" value="NZ_JAHCVJ010000013.1"/>
</dbReference>
<dbReference type="EMBL" id="JAHCVJ010000013">
    <property type="protein sequence ID" value="MBT0666516.1"/>
    <property type="molecule type" value="Genomic_DNA"/>
</dbReference>
<accession>A0AAW4LDK4</accession>
<keyword evidence="2" id="KW-1185">Reference proteome</keyword>
<protein>
    <submittedName>
        <fullName evidence="1">Uncharacterized protein</fullName>
    </submittedName>
</protein>
<reference evidence="1 2" key="1">
    <citation type="submission" date="2021-05" db="EMBL/GenBank/DDBJ databases">
        <title>The draft genome of Geobacter pelophilus DSM 12255.</title>
        <authorList>
            <person name="Xu Z."/>
            <person name="Masuda Y."/>
            <person name="Itoh H."/>
            <person name="Senoo K."/>
        </authorList>
    </citation>
    <scope>NUCLEOTIDE SEQUENCE [LARGE SCALE GENOMIC DNA]</scope>
    <source>
        <strain evidence="1 2">DSM 12255</strain>
    </source>
</reference>
<sequence length="406" mass="45933">MIFSKFNMRSTLILVAVLLFLVGGISALAIDFDLEGDFEGIYVLEGKSGKFLEIKDDVLLGEYDRVLFKKDLPWLHALIEREPAHSKNEPHLKLSWNRKAGHGFIYNNSPDGTKFVICLSRFQDSNGKAPRGIFIGGGLPYSRYEASTVQLNETGVAFYNGERWFHIWCNANEAVAGGRTPEKMIFPSSWEFLGSKVHYDTSKKAMLQSSHRVTLDGVPFQIDRFIIYRAGDRYFLLANRFKNLGTTPSAYYFVYGDEPWVGNYGSSGGNVGWTQNRLYFYEALIDTKKYTFAGMFDKGNPLILGEKGPYSGMANFIEWFGDIRPDLAYFSNKEGKVNDESARIPLSSRDNRVMFLQWGPRVLAPQQSETSVIAIGMADKAAEGMLPVKPDVRIDWSDIHYIMTNQ</sequence>
<organism evidence="1 2">
    <name type="scientific">Geoanaerobacter pelophilus</name>
    <dbReference type="NCBI Taxonomy" id="60036"/>
    <lineage>
        <taxon>Bacteria</taxon>
        <taxon>Pseudomonadati</taxon>
        <taxon>Thermodesulfobacteriota</taxon>
        <taxon>Desulfuromonadia</taxon>
        <taxon>Geobacterales</taxon>
        <taxon>Geobacteraceae</taxon>
        <taxon>Geoanaerobacter</taxon>
    </lineage>
</organism>
<dbReference type="Proteomes" id="UP000811899">
    <property type="component" value="Unassembled WGS sequence"/>
</dbReference>
<dbReference type="AlphaFoldDB" id="A0AAW4LDK4"/>
<name>A0AAW4LDK4_9BACT</name>
<evidence type="ECO:0000313" key="1">
    <source>
        <dbReference type="EMBL" id="MBT0666516.1"/>
    </source>
</evidence>
<gene>
    <name evidence="1" type="ORF">KI809_19580</name>
</gene>
<proteinExistence type="predicted"/>
<comment type="caution">
    <text evidence="1">The sequence shown here is derived from an EMBL/GenBank/DDBJ whole genome shotgun (WGS) entry which is preliminary data.</text>
</comment>
<evidence type="ECO:0000313" key="2">
    <source>
        <dbReference type="Proteomes" id="UP000811899"/>
    </source>
</evidence>